<proteinExistence type="predicted"/>
<dbReference type="PANTHER" id="PTHR23513">
    <property type="entry name" value="INTEGRAL MEMBRANE EFFLUX PROTEIN-RELATED"/>
    <property type="match status" value="1"/>
</dbReference>
<dbReference type="PRINTS" id="PR01988">
    <property type="entry name" value="EXPORTERBACE"/>
</dbReference>
<reference evidence="8 9" key="1">
    <citation type="submission" date="2016-10" db="EMBL/GenBank/DDBJ databases">
        <authorList>
            <person name="de Groot N.N."/>
        </authorList>
    </citation>
    <scope>NUCLEOTIDE SEQUENCE [LARGE SCALE GENOMIC DNA]</scope>
    <source>
        <strain evidence="8 9">DSM 44149</strain>
    </source>
</reference>
<evidence type="ECO:0000313" key="8">
    <source>
        <dbReference type="EMBL" id="SDN66620.1"/>
    </source>
</evidence>
<accession>A0A1H0D900</accession>
<keyword evidence="5 6" id="KW-0472">Membrane</keyword>
<organism evidence="8 9">
    <name type="scientific">Allokutzneria albata</name>
    <name type="common">Kibdelosporangium albatum</name>
    <dbReference type="NCBI Taxonomy" id="211114"/>
    <lineage>
        <taxon>Bacteria</taxon>
        <taxon>Bacillati</taxon>
        <taxon>Actinomycetota</taxon>
        <taxon>Actinomycetes</taxon>
        <taxon>Pseudonocardiales</taxon>
        <taxon>Pseudonocardiaceae</taxon>
        <taxon>Allokutzneria</taxon>
    </lineage>
</organism>
<protein>
    <submittedName>
        <fullName evidence="8">Predicted arabinose efflux permease, MFS family</fullName>
    </submittedName>
</protein>
<dbReference type="AlphaFoldDB" id="A0A1H0D900"/>
<feature type="transmembrane region" description="Helical" evidence="6">
    <location>
        <begin position="257"/>
        <end position="278"/>
    </location>
</feature>
<dbReference type="Gene3D" id="1.20.1250.20">
    <property type="entry name" value="MFS general substrate transporter like domains"/>
    <property type="match status" value="1"/>
</dbReference>
<dbReference type="GO" id="GO:0022857">
    <property type="term" value="F:transmembrane transporter activity"/>
    <property type="evidence" value="ECO:0007669"/>
    <property type="project" value="InterPro"/>
</dbReference>
<feature type="domain" description="Major facilitator superfamily (MFS) profile" evidence="7">
    <location>
        <begin position="14"/>
        <end position="399"/>
    </location>
</feature>
<keyword evidence="4 6" id="KW-1133">Transmembrane helix</keyword>
<feature type="transmembrane region" description="Helical" evidence="6">
    <location>
        <begin position="285"/>
        <end position="304"/>
    </location>
</feature>
<dbReference type="InterPro" id="IPR022324">
    <property type="entry name" value="Bacilysin_exporter_BacE_put"/>
</dbReference>
<evidence type="ECO:0000259" key="7">
    <source>
        <dbReference type="PROSITE" id="PS50850"/>
    </source>
</evidence>
<dbReference type="SUPFAM" id="SSF103473">
    <property type="entry name" value="MFS general substrate transporter"/>
    <property type="match status" value="1"/>
</dbReference>
<dbReference type="EMBL" id="LT629701">
    <property type="protein sequence ID" value="SDN66620.1"/>
    <property type="molecule type" value="Genomic_DNA"/>
</dbReference>
<evidence type="ECO:0000256" key="5">
    <source>
        <dbReference type="ARBA" id="ARBA00023136"/>
    </source>
</evidence>
<dbReference type="Pfam" id="PF07690">
    <property type="entry name" value="MFS_1"/>
    <property type="match status" value="1"/>
</dbReference>
<feature type="transmembrane region" description="Helical" evidence="6">
    <location>
        <begin position="20"/>
        <end position="41"/>
    </location>
</feature>
<feature type="transmembrane region" description="Helical" evidence="6">
    <location>
        <begin position="47"/>
        <end position="67"/>
    </location>
</feature>
<evidence type="ECO:0000256" key="1">
    <source>
        <dbReference type="ARBA" id="ARBA00004651"/>
    </source>
</evidence>
<feature type="transmembrane region" description="Helical" evidence="6">
    <location>
        <begin position="223"/>
        <end position="245"/>
    </location>
</feature>
<evidence type="ECO:0000256" key="3">
    <source>
        <dbReference type="ARBA" id="ARBA00022692"/>
    </source>
</evidence>
<feature type="transmembrane region" description="Helical" evidence="6">
    <location>
        <begin position="175"/>
        <end position="202"/>
    </location>
</feature>
<evidence type="ECO:0000256" key="4">
    <source>
        <dbReference type="ARBA" id="ARBA00022989"/>
    </source>
</evidence>
<dbReference type="InterPro" id="IPR036259">
    <property type="entry name" value="MFS_trans_sf"/>
</dbReference>
<evidence type="ECO:0000256" key="2">
    <source>
        <dbReference type="ARBA" id="ARBA00022475"/>
    </source>
</evidence>
<keyword evidence="3 6" id="KW-0812">Transmembrane</keyword>
<dbReference type="STRING" id="211114.SAMN04489726_7659"/>
<dbReference type="Proteomes" id="UP000183376">
    <property type="component" value="Chromosome I"/>
</dbReference>
<sequence>MSLPGMRKPLRHKPFRFLMAGRTIVHLGNAVAPIALAFAVLDLTGSMIDLGVVVGARSIANVVLLLFGGVLADRLPRALVLQGSTTLAGLTQGLVATSVLGGFASVPLLIGLSVLNGAAAAASIPATASFVPQTVPAELLRPANALARMGVTTATIVGTSAGGLLVAAVGPGWGIAFNAATFLAASVLFGRMRFATAVVSTVERSRPLAELREGWREFTSRTWVWAVVLQFMVVNAVIVGTTAVLGPVIADATFGRAAWGVVLAAEMAGALVGGIVAARWQPRRALFAGVALTLVEAVPLVVLAEAPKVLFLVPTMFLVGMAIEQFVVGWDVALQQNVPPDKLARVYSYDALGSYVAIPVGEMAAGPLAEHFGMRATLVGGAVLLVLATLGALCSKEVRTLTSSQRRVMSEQGDV</sequence>
<dbReference type="eggNOG" id="COG2814">
    <property type="taxonomic scope" value="Bacteria"/>
</dbReference>
<dbReference type="InterPro" id="IPR011701">
    <property type="entry name" value="MFS"/>
</dbReference>
<dbReference type="PROSITE" id="PS50850">
    <property type="entry name" value="MFS"/>
    <property type="match status" value="1"/>
</dbReference>
<evidence type="ECO:0000313" key="9">
    <source>
        <dbReference type="Proteomes" id="UP000183376"/>
    </source>
</evidence>
<gene>
    <name evidence="8" type="ORF">SAMN04489726_7659</name>
</gene>
<keyword evidence="2" id="KW-1003">Cell membrane</keyword>
<comment type="subcellular location">
    <subcellularLocation>
        <location evidence="1">Cell membrane</location>
        <topology evidence="1">Multi-pass membrane protein</topology>
    </subcellularLocation>
</comment>
<name>A0A1H0D900_ALLAB</name>
<dbReference type="CDD" id="cd06173">
    <property type="entry name" value="MFS_MefA_like"/>
    <property type="match status" value="1"/>
</dbReference>
<dbReference type="InterPro" id="IPR020846">
    <property type="entry name" value="MFS_dom"/>
</dbReference>
<dbReference type="PANTHER" id="PTHR23513:SF11">
    <property type="entry name" value="STAPHYLOFERRIN A TRANSPORTER"/>
    <property type="match status" value="1"/>
</dbReference>
<keyword evidence="9" id="KW-1185">Reference proteome</keyword>
<feature type="transmembrane region" description="Helical" evidence="6">
    <location>
        <begin position="372"/>
        <end position="394"/>
    </location>
</feature>
<dbReference type="GO" id="GO:0005886">
    <property type="term" value="C:plasma membrane"/>
    <property type="evidence" value="ECO:0007669"/>
    <property type="project" value="UniProtKB-SubCell"/>
</dbReference>
<evidence type="ECO:0000256" key="6">
    <source>
        <dbReference type="SAM" id="Phobius"/>
    </source>
</evidence>